<protein>
    <submittedName>
        <fullName evidence="2">Uncharacterized protein</fullName>
    </submittedName>
</protein>
<evidence type="ECO:0000256" key="1">
    <source>
        <dbReference type="SAM" id="MobiDB-lite"/>
    </source>
</evidence>
<reference evidence="2 3" key="1">
    <citation type="submission" date="2019-03" db="EMBL/GenBank/DDBJ databases">
        <title>Genomic Encyclopedia of Type Strains, Phase III (KMG-III): the genomes of soil and plant-associated and newly described type strains.</title>
        <authorList>
            <person name="Whitman W."/>
        </authorList>
    </citation>
    <scope>NUCLEOTIDE SEQUENCE [LARGE SCALE GENOMIC DNA]</scope>
    <source>
        <strain evidence="2 3">CECT 8976</strain>
    </source>
</reference>
<organism evidence="2 3">
    <name type="scientific">Paludibacterium purpuratum</name>
    <dbReference type="NCBI Taxonomy" id="1144873"/>
    <lineage>
        <taxon>Bacteria</taxon>
        <taxon>Pseudomonadati</taxon>
        <taxon>Pseudomonadota</taxon>
        <taxon>Betaproteobacteria</taxon>
        <taxon>Neisseriales</taxon>
        <taxon>Chromobacteriaceae</taxon>
        <taxon>Paludibacterium</taxon>
    </lineage>
</organism>
<comment type="caution">
    <text evidence="2">The sequence shown here is derived from an EMBL/GenBank/DDBJ whole genome shotgun (WGS) entry which is preliminary data.</text>
</comment>
<feature type="region of interest" description="Disordered" evidence="1">
    <location>
        <begin position="1"/>
        <end position="24"/>
    </location>
</feature>
<sequence length="64" mass="7117">MATQRSSVQRRLITPASWGKKDPRQINASGEERACGHCSHRGLKAESTIAGQMFRCPACKKLQF</sequence>
<dbReference type="Proteomes" id="UP000295611">
    <property type="component" value="Unassembled WGS sequence"/>
</dbReference>
<dbReference type="OrthoDB" id="9930065at2"/>
<dbReference type="AlphaFoldDB" id="A0A4R7AZ80"/>
<name>A0A4R7AZ80_9NEIS</name>
<accession>A0A4R7AZ80</accession>
<gene>
    <name evidence="2" type="ORF">DFP86_11740</name>
</gene>
<keyword evidence="3" id="KW-1185">Reference proteome</keyword>
<dbReference type="RefSeq" id="WP_133683661.1">
    <property type="nucleotide sequence ID" value="NZ_SNZP01000017.1"/>
</dbReference>
<dbReference type="EMBL" id="SNZP01000017">
    <property type="protein sequence ID" value="TDR72032.1"/>
    <property type="molecule type" value="Genomic_DNA"/>
</dbReference>
<proteinExistence type="predicted"/>
<evidence type="ECO:0000313" key="3">
    <source>
        <dbReference type="Proteomes" id="UP000295611"/>
    </source>
</evidence>
<evidence type="ECO:0000313" key="2">
    <source>
        <dbReference type="EMBL" id="TDR72032.1"/>
    </source>
</evidence>